<accession>A0AB39XW04</accession>
<protein>
    <submittedName>
        <fullName evidence="2">Uncharacterized protein</fullName>
    </submittedName>
</protein>
<dbReference type="AlphaFoldDB" id="A0AB39XW04"/>
<feature type="transmembrane region" description="Helical" evidence="1">
    <location>
        <begin position="96"/>
        <end position="116"/>
    </location>
</feature>
<keyword evidence="1" id="KW-1133">Transmembrane helix</keyword>
<dbReference type="EMBL" id="CP165727">
    <property type="protein sequence ID" value="XDV61681.1"/>
    <property type="molecule type" value="Genomic_DNA"/>
</dbReference>
<dbReference type="RefSeq" id="WP_159047101.1">
    <property type="nucleotide sequence ID" value="NZ_CP165727.1"/>
</dbReference>
<gene>
    <name evidence="2" type="ORF">AB5J51_01240</name>
</gene>
<sequence length="118" mass="12754">MTTPEALPPGLNWVTADRAAALWMVRRRFVPQVASTHGVGTKEQKSYGTLGESTFTVYSYAEVQRVVAELESGEVVLDPSWRVDTKEGIRGARRDTLATCGCVVLMLAVVIAVAVLSS</sequence>
<keyword evidence="1" id="KW-0812">Transmembrane</keyword>
<evidence type="ECO:0000313" key="2">
    <source>
        <dbReference type="EMBL" id="XDV61681.1"/>
    </source>
</evidence>
<reference evidence="2" key="1">
    <citation type="submission" date="2024-08" db="EMBL/GenBank/DDBJ databases">
        <authorList>
            <person name="Yu S.T."/>
        </authorList>
    </citation>
    <scope>NUCLEOTIDE SEQUENCE</scope>
    <source>
        <strain evidence="2">R33</strain>
    </source>
</reference>
<name>A0AB39XW04_9ACTN</name>
<evidence type="ECO:0000256" key="1">
    <source>
        <dbReference type="SAM" id="Phobius"/>
    </source>
</evidence>
<organism evidence="2">
    <name type="scientific">Streptomyces sp. R33</name>
    <dbReference type="NCBI Taxonomy" id="3238629"/>
    <lineage>
        <taxon>Bacteria</taxon>
        <taxon>Bacillati</taxon>
        <taxon>Actinomycetota</taxon>
        <taxon>Actinomycetes</taxon>
        <taxon>Kitasatosporales</taxon>
        <taxon>Streptomycetaceae</taxon>
        <taxon>Streptomyces</taxon>
    </lineage>
</organism>
<proteinExistence type="predicted"/>
<keyword evidence="1" id="KW-0472">Membrane</keyword>